<keyword evidence="2" id="KW-0813">Transport</keyword>
<organism evidence="10 11">
    <name type="scientific">Saccharopolyspora erythraea</name>
    <name type="common">Streptomyces erythraeus</name>
    <dbReference type="NCBI Taxonomy" id="1836"/>
    <lineage>
        <taxon>Bacteria</taxon>
        <taxon>Bacillati</taxon>
        <taxon>Actinomycetota</taxon>
        <taxon>Actinomycetes</taxon>
        <taxon>Pseudonocardiales</taxon>
        <taxon>Pseudonocardiaceae</taxon>
        <taxon>Saccharopolyspora</taxon>
    </lineage>
</organism>
<feature type="transmembrane region" description="Helical" evidence="8">
    <location>
        <begin position="176"/>
        <end position="196"/>
    </location>
</feature>
<dbReference type="InterPro" id="IPR020846">
    <property type="entry name" value="MFS_dom"/>
</dbReference>
<feature type="transmembrane region" description="Helical" evidence="8">
    <location>
        <begin position="319"/>
        <end position="340"/>
    </location>
</feature>
<feature type="region of interest" description="Disordered" evidence="7">
    <location>
        <begin position="417"/>
        <end position="452"/>
    </location>
</feature>
<evidence type="ECO:0000256" key="8">
    <source>
        <dbReference type="SAM" id="Phobius"/>
    </source>
</evidence>
<accession>A0ABP3MVX0</accession>
<dbReference type="InterPro" id="IPR050171">
    <property type="entry name" value="MFS_Transporters"/>
</dbReference>
<dbReference type="PANTHER" id="PTHR23517">
    <property type="entry name" value="RESISTANCE PROTEIN MDTM, PUTATIVE-RELATED-RELATED"/>
    <property type="match status" value="1"/>
</dbReference>
<feature type="transmembrane region" description="Helical" evidence="8">
    <location>
        <begin position="146"/>
        <end position="170"/>
    </location>
</feature>
<name>A0ABP3MVX0_SACER</name>
<feature type="transmembrane region" description="Helical" evidence="8">
    <location>
        <begin position="388"/>
        <end position="408"/>
    </location>
</feature>
<proteinExistence type="predicted"/>
<protein>
    <submittedName>
        <fullName evidence="10">MFS transporter</fullName>
    </submittedName>
</protein>
<dbReference type="EMBL" id="BAAAGS010000018">
    <property type="protein sequence ID" value="GAA0529216.1"/>
    <property type="molecule type" value="Genomic_DNA"/>
</dbReference>
<dbReference type="Proteomes" id="UP001500729">
    <property type="component" value="Unassembled WGS sequence"/>
</dbReference>
<dbReference type="PROSITE" id="PS50850">
    <property type="entry name" value="MFS"/>
    <property type="match status" value="1"/>
</dbReference>
<keyword evidence="3" id="KW-1003">Cell membrane</keyword>
<reference evidence="11" key="1">
    <citation type="journal article" date="2019" name="Int. J. Syst. Evol. Microbiol.">
        <title>The Global Catalogue of Microorganisms (GCM) 10K type strain sequencing project: providing services to taxonomists for standard genome sequencing and annotation.</title>
        <authorList>
            <consortium name="The Broad Institute Genomics Platform"/>
            <consortium name="The Broad Institute Genome Sequencing Center for Infectious Disease"/>
            <person name="Wu L."/>
            <person name="Ma J."/>
        </authorList>
    </citation>
    <scope>NUCLEOTIDE SEQUENCE [LARGE SCALE GENOMIC DNA]</scope>
    <source>
        <strain evidence="11">JCM 10303</strain>
    </source>
</reference>
<keyword evidence="11" id="KW-1185">Reference proteome</keyword>
<dbReference type="SUPFAM" id="SSF103473">
    <property type="entry name" value="MFS general substrate transporter"/>
    <property type="match status" value="1"/>
</dbReference>
<comment type="caution">
    <text evidence="10">The sequence shown here is derived from an EMBL/GenBank/DDBJ whole genome shotgun (WGS) entry which is preliminary data.</text>
</comment>
<dbReference type="PANTHER" id="PTHR23517:SF2">
    <property type="entry name" value="MULTIDRUG RESISTANCE PROTEIN MDTH"/>
    <property type="match status" value="1"/>
</dbReference>
<feature type="transmembrane region" description="Helical" evidence="8">
    <location>
        <begin position="252"/>
        <end position="273"/>
    </location>
</feature>
<feature type="transmembrane region" description="Helical" evidence="8">
    <location>
        <begin position="85"/>
        <end position="105"/>
    </location>
</feature>
<feature type="transmembrane region" description="Helical" evidence="8">
    <location>
        <begin position="285"/>
        <end position="307"/>
    </location>
</feature>
<evidence type="ECO:0000256" key="6">
    <source>
        <dbReference type="ARBA" id="ARBA00023136"/>
    </source>
</evidence>
<dbReference type="InterPro" id="IPR036259">
    <property type="entry name" value="MFS_trans_sf"/>
</dbReference>
<feature type="transmembrane region" description="Helical" evidence="8">
    <location>
        <begin position="219"/>
        <end position="240"/>
    </location>
</feature>
<feature type="domain" description="Major facilitator superfamily (MFS) profile" evidence="9">
    <location>
        <begin position="21"/>
        <end position="410"/>
    </location>
</feature>
<gene>
    <name evidence="10" type="ORF">GCM10009533_30550</name>
</gene>
<feature type="transmembrane region" description="Helical" evidence="8">
    <location>
        <begin position="20"/>
        <end position="40"/>
    </location>
</feature>
<sequence length="452" mass="46592">MRAAGGGDVRTWRLIRSFPVAVQVLLVNQLGVNTGFYLLIPYLSGYLGHDLGMSAAVVGIVLGVRNLSQQGLFLLGGSAADRLGARGVIVAGCALRAVGFGLFAFGPSVPVLVLASVLSGLAGALFNPAVRAYLAQEAGDRRAEAFSLFNIFANTGALLGPLLGSALVAVGFQLSAVVAALIFAGLTVAQVVVLPVRRVERPATSVLGDWRAVLGDRRFFAFTAALTGMFALQNQLYLVLPMEAARLTGSSAPVAVIFLVSTAATLALQVRITQRYQRRWSRGRSIAVGMAVMGAAFAVTALAAVLVPAPNAGDGAGATALRLLPVLVTAFGLAVGLMLAQPFVNELIPSFGRETLSGTYFGVFYLASGLVAAGGNALIGWAMDAAPWLPSALCVLIGLASAAAVILLERKGILDPDGPGRCRGSRTGADGCHNESKTRSSEPECRSPAATS</sequence>
<evidence type="ECO:0000256" key="4">
    <source>
        <dbReference type="ARBA" id="ARBA00022692"/>
    </source>
</evidence>
<feature type="transmembrane region" description="Helical" evidence="8">
    <location>
        <begin position="360"/>
        <end position="382"/>
    </location>
</feature>
<feature type="transmembrane region" description="Helical" evidence="8">
    <location>
        <begin position="46"/>
        <end position="64"/>
    </location>
</feature>
<feature type="transmembrane region" description="Helical" evidence="8">
    <location>
        <begin position="111"/>
        <end position="134"/>
    </location>
</feature>
<evidence type="ECO:0000256" key="2">
    <source>
        <dbReference type="ARBA" id="ARBA00022448"/>
    </source>
</evidence>
<dbReference type="InterPro" id="IPR011701">
    <property type="entry name" value="MFS"/>
</dbReference>
<dbReference type="Gene3D" id="1.20.1250.20">
    <property type="entry name" value="MFS general substrate transporter like domains"/>
    <property type="match status" value="1"/>
</dbReference>
<evidence type="ECO:0000259" key="9">
    <source>
        <dbReference type="PROSITE" id="PS50850"/>
    </source>
</evidence>
<evidence type="ECO:0000313" key="10">
    <source>
        <dbReference type="EMBL" id="GAA0529216.1"/>
    </source>
</evidence>
<evidence type="ECO:0000256" key="5">
    <source>
        <dbReference type="ARBA" id="ARBA00022989"/>
    </source>
</evidence>
<keyword evidence="5 8" id="KW-1133">Transmembrane helix</keyword>
<keyword evidence="6 8" id="KW-0472">Membrane</keyword>
<feature type="compositionally biased region" description="Basic and acidic residues" evidence="7">
    <location>
        <begin position="432"/>
        <end position="445"/>
    </location>
</feature>
<evidence type="ECO:0000256" key="7">
    <source>
        <dbReference type="SAM" id="MobiDB-lite"/>
    </source>
</evidence>
<evidence type="ECO:0000256" key="1">
    <source>
        <dbReference type="ARBA" id="ARBA00004651"/>
    </source>
</evidence>
<comment type="subcellular location">
    <subcellularLocation>
        <location evidence="1">Cell membrane</location>
        <topology evidence="1">Multi-pass membrane protein</topology>
    </subcellularLocation>
</comment>
<evidence type="ECO:0000313" key="11">
    <source>
        <dbReference type="Proteomes" id="UP001500729"/>
    </source>
</evidence>
<evidence type="ECO:0000256" key="3">
    <source>
        <dbReference type="ARBA" id="ARBA00022475"/>
    </source>
</evidence>
<dbReference type="Pfam" id="PF07690">
    <property type="entry name" value="MFS_1"/>
    <property type="match status" value="1"/>
</dbReference>
<keyword evidence="4 8" id="KW-0812">Transmembrane</keyword>